<feature type="transmembrane region" description="Helical" evidence="5">
    <location>
        <begin position="195"/>
        <end position="217"/>
    </location>
</feature>
<dbReference type="EMBL" id="DPIY01000010">
    <property type="protein sequence ID" value="HCT57896.1"/>
    <property type="molecule type" value="Genomic_DNA"/>
</dbReference>
<gene>
    <name evidence="7" type="ORF">DGD08_11900</name>
</gene>
<comment type="subcellular location">
    <subcellularLocation>
        <location evidence="1">Membrane</location>
        <topology evidence="1">Multi-pass membrane protein</topology>
    </subcellularLocation>
</comment>
<dbReference type="GO" id="GO:0140359">
    <property type="term" value="F:ABC-type transporter activity"/>
    <property type="evidence" value="ECO:0007669"/>
    <property type="project" value="InterPro"/>
</dbReference>
<dbReference type="OMA" id="FGYLIMM"/>
<protein>
    <submittedName>
        <fullName evidence="7">ABC transporter permease</fullName>
    </submittedName>
</protein>
<evidence type="ECO:0000256" key="5">
    <source>
        <dbReference type="SAM" id="Phobius"/>
    </source>
</evidence>
<evidence type="ECO:0000256" key="2">
    <source>
        <dbReference type="ARBA" id="ARBA00022692"/>
    </source>
</evidence>
<reference evidence="7 8" key="1">
    <citation type="journal article" date="2018" name="Nat. Biotechnol.">
        <title>A standardized bacterial taxonomy based on genome phylogeny substantially revises the tree of life.</title>
        <authorList>
            <person name="Parks D.H."/>
            <person name="Chuvochina M."/>
            <person name="Waite D.W."/>
            <person name="Rinke C."/>
            <person name="Skarshewski A."/>
            <person name="Chaumeil P.A."/>
            <person name="Hugenholtz P."/>
        </authorList>
    </citation>
    <scope>NUCLEOTIDE SEQUENCE [LARGE SCALE GENOMIC DNA]</scope>
    <source>
        <strain evidence="7">UBA8844</strain>
    </source>
</reference>
<sequence>MVDRKFLAVVRREYLERVRTRWFLIATIFGPVLFGSLMVLPALIASRDKGAADASNIVIIDATGTNLGTRVSTQLAGGVTAGDRSARVVPVTSSGIAAAESLATADVMQERAKGYLIVDSVSLTTGRARYAGSNTTAIFDMQRLERALQRELFSIRLESAGVDPDVGRSLTGVSATISTERLTKQGRGGSGQLNFIVGLAVAMTLYMTIFIYGLNVLRGVLEEKQTRVAEVVLASIPATRLLAGKVVGVGAVGFTQIVLWMVIGVVMYHVRAPILASFGVTSAPLNIPDVGFSTAFTLLGFFVLGFMFYAGLFAAVGATINSEQEAQQAQMPVVLLLIASVMFVQNILMQPDGTLSRIMSTLPFSAPIVMPLRMTVAPVPMSQVVMALVSVALGAAFTTWIAGRIYRVGLLMYGKRPTFREMMTWVNRT</sequence>
<dbReference type="GO" id="GO:0016020">
    <property type="term" value="C:membrane"/>
    <property type="evidence" value="ECO:0007669"/>
    <property type="project" value="UniProtKB-SubCell"/>
</dbReference>
<proteinExistence type="predicted"/>
<dbReference type="AlphaFoldDB" id="A0A3D4V9V4"/>
<dbReference type="Pfam" id="PF12698">
    <property type="entry name" value="ABC2_membrane_3"/>
    <property type="match status" value="1"/>
</dbReference>
<keyword evidence="4 5" id="KW-0472">Membrane</keyword>
<evidence type="ECO:0000259" key="6">
    <source>
        <dbReference type="Pfam" id="PF12698"/>
    </source>
</evidence>
<evidence type="ECO:0000313" key="8">
    <source>
        <dbReference type="Proteomes" id="UP000264071"/>
    </source>
</evidence>
<feature type="transmembrane region" description="Helical" evidence="5">
    <location>
        <begin position="329"/>
        <end position="348"/>
    </location>
</feature>
<feature type="transmembrane region" description="Helical" evidence="5">
    <location>
        <begin position="290"/>
        <end position="317"/>
    </location>
</feature>
<evidence type="ECO:0000313" key="7">
    <source>
        <dbReference type="EMBL" id="HCT57896.1"/>
    </source>
</evidence>
<dbReference type="PANTHER" id="PTHR43471">
    <property type="entry name" value="ABC TRANSPORTER PERMEASE"/>
    <property type="match status" value="1"/>
</dbReference>
<feature type="transmembrane region" description="Helical" evidence="5">
    <location>
        <begin position="246"/>
        <end position="270"/>
    </location>
</feature>
<feature type="transmembrane region" description="Helical" evidence="5">
    <location>
        <begin position="21"/>
        <end position="44"/>
    </location>
</feature>
<evidence type="ECO:0000256" key="3">
    <source>
        <dbReference type="ARBA" id="ARBA00022989"/>
    </source>
</evidence>
<accession>A0A3D4V9V4</accession>
<feature type="domain" description="ABC-2 type transporter transmembrane" evidence="6">
    <location>
        <begin position="21"/>
        <end position="402"/>
    </location>
</feature>
<dbReference type="Proteomes" id="UP000264071">
    <property type="component" value="Unassembled WGS sequence"/>
</dbReference>
<evidence type="ECO:0000256" key="1">
    <source>
        <dbReference type="ARBA" id="ARBA00004141"/>
    </source>
</evidence>
<name>A0A3D4V9V4_9BACT</name>
<comment type="caution">
    <text evidence="7">The sequence shown here is derived from an EMBL/GenBank/DDBJ whole genome shotgun (WGS) entry which is preliminary data.</text>
</comment>
<keyword evidence="3 5" id="KW-1133">Transmembrane helix</keyword>
<feature type="transmembrane region" description="Helical" evidence="5">
    <location>
        <begin position="384"/>
        <end position="406"/>
    </location>
</feature>
<organism evidence="7 8">
    <name type="scientific">Gemmatimonas aurantiaca</name>
    <dbReference type="NCBI Taxonomy" id="173480"/>
    <lineage>
        <taxon>Bacteria</taxon>
        <taxon>Pseudomonadati</taxon>
        <taxon>Gemmatimonadota</taxon>
        <taxon>Gemmatimonadia</taxon>
        <taxon>Gemmatimonadales</taxon>
        <taxon>Gemmatimonadaceae</taxon>
        <taxon>Gemmatimonas</taxon>
    </lineage>
</organism>
<evidence type="ECO:0000256" key="4">
    <source>
        <dbReference type="ARBA" id="ARBA00023136"/>
    </source>
</evidence>
<keyword evidence="2 5" id="KW-0812">Transmembrane</keyword>
<dbReference type="InterPro" id="IPR013525">
    <property type="entry name" value="ABC2_TM"/>
</dbReference>